<evidence type="ECO:0000256" key="1">
    <source>
        <dbReference type="ARBA" id="ARBA00022485"/>
    </source>
</evidence>
<keyword evidence="7 14" id="KW-0347">Helicase</keyword>
<dbReference type="PANTHER" id="PTHR30591">
    <property type="entry name" value="RECBCD ENZYME SUBUNIT RECC"/>
    <property type="match status" value="1"/>
</dbReference>
<comment type="similarity">
    <text evidence="14">Belongs to the helicase family. AddB/RexB type 1 subfamily.</text>
</comment>
<accession>G8LXG3</accession>
<dbReference type="Gene3D" id="3.40.50.300">
    <property type="entry name" value="P-loop containing nucleotide triphosphate hydrolases"/>
    <property type="match status" value="3"/>
</dbReference>
<feature type="domain" description="UvrD-like helicase C-terminal" evidence="15">
    <location>
        <begin position="276"/>
        <end position="586"/>
    </location>
</feature>
<dbReference type="RefSeq" id="WP_014256413.1">
    <property type="nucleotide sequence ID" value="NC_016627.1"/>
</dbReference>
<dbReference type="SUPFAM" id="SSF52540">
    <property type="entry name" value="P-loop containing nucleoside triphosphate hydrolases"/>
    <property type="match status" value="1"/>
</dbReference>
<evidence type="ECO:0000256" key="7">
    <source>
        <dbReference type="ARBA" id="ARBA00022806"/>
    </source>
</evidence>
<evidence type="ECO:0000256" key="13">
    <source>
        <dbReference type="ARBA" id="ARBA00023204"/>
    </source>
</evidence>
<comment type="subunit">
    <text evidence="14">Heterodimer of AddA and AddB.</text>
</comment>
<reference evidence="17" key="1">
    <citation type="submission" date="2011-12" db="EMBL/GenBank/DDBJ databases">
        <title>Complete sequence of Clostridium clariflavum DSM 19732.</title>
        <authorList>
            <consortium name="US DOE Joint Genome Institute"/>
            <person name="Lucas S."/>
            <person name="Han J."/>
            <person name="Lapidus A."/>
            <person name="Cheng J.-F."/>
            <person name="Goodwin L."/>
            <person name="Pitluck S."/>
            <person name="Peters L."/>
            <person name="Teshima H."/>
            <person name="Detter J.C."/>
            <person name="Han C."/>
            <person name="Tapia R."/>
            <person name="Land M."/>
            <person name="Hauser L."/>
            <person name="Kyrpides N."/>
            <person name="Ivanova N."/>
            <person name="Pagani I."/>
            <person name="Kitzmiller T."/>
            <person name="Lynd L."/>
            <person name="Izquierdo J."/>
            <person name="Woyke T."/>
        </authorList>
    </citation>
    <scope>NUCLEOTIDE SEQUENCE [LARGE SCALE GENOMIC DNA]</scope>
    <source>
        <strain evidence="17">DSM 19732 / NBRC 101661 / EBR45</strain>
    </source>
</reference>
<dbReference type="GO" id="GO:0005524">
    <property type="term" value="F:ATP binding"/>
    <property type="evidence" value="ECO:0007669"/>
    <property type="project" value="UniProtKB-UniRule"/>
</dbReference>
<evidence type="ECO:0000313" key="17">
    <source>
        <dbReference type="Proteomes" id="UP000005435"/>
    </source>
</evidence>
<dbReference type="OrthoDB" id="9758506at2"/>
<dbReference type="InterPro" id="IPR027417">
    <property type="entry name" value="P-loop_NTPase"/>
</dbReference>
<keyword evidence="12 14" id="KW-0238">DNA-binding</keyword>
<dbReference type="GO" id="GO:0003690">
    <property type="term" value="F:double-stranded DNA binding"/>
    <property type="evidence" value="ECO:0007669"/>
    <property type="project" value="UniProtKB-UniRule"/>
</dbReference>
<dbReference type="PANTHER" id="PTHR30591:SF1">
    <property type="entry name" value="RECBCD ENZYME SUBUNIT RECC"/>
    <property type="match status" value="1"/>
</dbReference>
<name>G8LXG3_ACECE</name>
<dbReference type="Gene3D" id="6.10.140.1030">
    <property type="match status" value="1"/>
</dbReference>
<feature type="binding site" evidence="14">
    <location>
        <position position="1107"/>
    </location>
    <ligand>
        <name>[4Fe-4S] cluster</name>
        <dbReference type="ChEBI" id="CHEBI:49883"/>
    </ligand>
</feature>
<dbReference type="EC" id="3.1.-.-" evidence="14"/>
<keyword evidence="1 14" id="KW-0004">4Fe-4S</keyword>
<proteinExistence type="inferred from homology"/>
<evidence type="ECO:0000259" key="15">
    <source>
        <dbReference type="PROSITE" id="PS51217"/>
    </source>
</evidence>
<dbReference type="InterPro" id="IPR014140">
    <property type="entry name" value="DNA_helicase_suAddB"/>
</dbReference>
<keyword evidence="9 14" id="KW-0067">ATP-binding</keyword>
<sequence length="1157" mass="133245">MSLRFIYGRAGSGKTRFCLEEIKTKLADGVTHPLILLVPEQFSFQAERDLITVLGTGGILKTEVLSFRRMAYRIFNETGGITYPHMHQAGKCMILYRILDKMRDRFRVFSKTTDRQGFVNILSSMITEFKRYNVTPEALEDVAKKLEEEDPLKNKLMDLTAIYTLFEKNLAEKYRDPDDDLITAARKLSSTSLYDGAEIWIDGFNGFTPQEYEMIGQLMIKARRVNISFCTDCLDTEEVCCDTDIFSPVKKAYRKLVKIAEENNIDLESAVILDKEPLYRFSESPELSHLERYFYTYPYKKYNGKTRDISLFSSINIFSEVEACARDIIRLCRDRRMRYREIAVVTGDLEGYEKLIEAVFSEYGIPCFIDRKVDISNHPLVRLIMSMLDIFIENWSYEAVFRYLKTGLTGIDQDSIDRLENFVLVCGIRGSRWTEEGEWKMVRGLLPDDRSLEDEEEMLEDINHIRAQVLAPLMDFRKKTRGRIKASELCESLYDFLCTLGVPEKIEDSIEKFREAGNLNLANEYSQVWNIVMEVFDQIVEVMGDESIGIERFANLLKIAFEQYKIGLIPASLDQVLVGNLERSRSHEVKALYVLGSNDGIFPPTEVEEGILSDRDRVTLNNAGIQLANDTRTQAFDGQYLVYRALTTAGSYLRISWSIADHEGRTLRPSLVISRLRKLFPDITETSNILSSGSASEEMELLSCSTSAFKHMITALRQKADGKEINSLWQETYRWFAAQEEWKQKCNTLRSAFRYKNLAQPVSHDKIIELYGNPAFSSISRLEKYATCPFAFYVQYGLRVQERQVFSLRPPDVGTFMHAVIERFSKLVSEGDISWRSFDKEWCSAKVSEIVDEMLEKMQGWGVATSKRYTALIIRLKRVMTRAIWLIAEHIRRSSFNPVAYEVSFGEKGQYPPIVIELDSGEKIYLTGRIDRVDELKTEDGTYLRIVDYKSGSKDFKLSDVFYGLQIQLITYMDALWENSDKTSDKSMLPGGVLYFKIDDPIIRTSGRMTEEEVEKAIMRQLRMRGLLLADVKLIRAMDNSIEGTSMIIPATINKGDVLGKNTSAATLEQFKLLRKYIRKLLKDLCDEIMKGNVSIKPYKKKGTTSCKYCSFLSVCQFDTAMKENSYKLLYDKDNEEIWKLMAKEEEKAEFFSDSES</sequence>
<dbReference type="GO" id="GO:0051539">
    <property type="term" value="F:4 iron, 4 sulfur cluster binding"/>
    <property type="evidence" value="ECO:0007669"/>
    <property type="project" value="UniProtKB-KW"/>
</dbReference>
<evidence type="ECO:0000256" key="4">
    <source>
        <dbReference type="ARBA" id="ARBA00022741"/>
    </source>
</evidence>
<keyword evidence="2 14" id="KW-0540">Nuclease</keyword>
<evidence type="ECO:0000256" key="2">
    <source>
        <dbReference type="ARBA" id="ARBA00022722"/>
    </source>
</evidence>
<evidence type="ECO:0000256" key="14">
    <source>
        <dbReference type="HAMAP-Rule" id="MF_01452"/>
    </source>
</evidence>
<feature type="binding site" evidence="14">
    <location>
        <position position="788"/>
    </location>
    <ligand>
        <name>[4Fe-4S] cluster</name>
        <dbReference type="ChEBI" id="CHEBI:49883"/>
    </ligand>
</feature>
<dbReference type="GO" id="GO:0004386">
    <property type="term" value="F:helicase activity"/>
    <property type="evidence" value="ECO:0007669"/>
    <property type="project" value="UniProtKB-KW"/>
</dbReference>
<dbReference type="GO" id="GO:0046872">
    <property type="term" value="F:metal ion binding"/>
    <property type="evidence" value="ECO:0007669"/>
    <property type="project" value="UniProtKB-KW"/>
</dbReference>
<dbReference type="Proteomes" id="UP000005435">
    <property type="component" value="Chromosome"/>
</dbReference>
<keyword evidence="5 14" id="KW-0227">DNA damage</keyword>
<dbReference type="Pfam" id="PF21445">
    <property type="entry name" value="ADDB_N"/>
    <property type="match status" value="1"/>
</dbReference>
<dbReference type="Pfam" id="PF13361">
    <property type="entry name" value="UvrD_C"/>
    <property type="match status" value="1"/>
</dbReference>
<evidence type="ECO:0000256" key="3">
    <source>
        <dbReference type="ARBA" id="ARBA00022723"/>
    </source>
</evidence>
<evidence type="ECO:0000256" key="6">
    <source>
        <dbReference type="ARBA" id="ARBA00022801"/>
    </source>
</evidence>
<keyword evidence="17" id="KW-1185">Reference proteome</keyword>
<dbReference type="SUPFAM" id="SSF52980">
    <property type="entry name" value="Restriction endonuclease-like"/>
    <property type="match status" value="1"/>
</dbReference>
<comment type="miscellaneous">
    <text evidence="14">Despite having conserved helicase domains, this subunit does not have helicase activity.</text>
</comment>
<dbReference type="AlphaFoldDB" id="G8LXG3"/>
<dbReference type="HOGENOM" id="CLU_007838_0_0_9"/>
<comment type="cofactor">
    <cofactor evidence="14">
        <name>[4Fe-4S] cluster</name>
        <dbReference type="ChEBI" id="CHEBI:49883"/>
    </cofactor>
    <text evidence="14">Binds 1 [4Fe-4S] cluster.</text>
</comment>
<evidence type="ECO:0000256" key="11">
    <source>
        <dbReference type="ARBA" id="ARBA00023014"/>
    </source>
</evidence>
<protein>
    <recommendedName>
        <fullName evidence="14">ATP-dependent helicase/deoxyribonuclease subunit B</fullName>
        <ecNumber evidence="14">3.1.-.-</ecNumber>
    </recommendedName>
    <alternativeName>
        <fullName evidence="14">ATP-dependent helicase/nuclease subunit AddB</fullName>
    </alternativeName>
</protein>
<dbReference type="STRING" id="720554.Clocl_3383"/>
<evidence type="ECO:0000256" key="9">
    <source>
        <dbReference type="ARBA" id="ARBA00022840"/>
    </source>
</evidence>
<dbReference type="GO" id="GO:0008409">
    <property type="term" value="F:5'-3' exonuclease activity"/>
    <property type="evidence" value="ECO:0007669"/>
    <property type="project" value="UniProtKB-UniRule"/>
</dbReference>
<dbReference type="Pfam" id="PF12705">
    <property type="entry name" value="PDDEXK_1"/>
    <property type="match status" value="1"/>
</dbReference>
<dbReference type="HAMAP" id="MF_01452">
    <property type="entry name" value="AddB_type1"/>
    <property type="match status" value="1"/>
</dbReference>
<keyword evidence="4 14" id="KW-0547">Nucleotide-binding</keyword>
<feature type="binding site" evidence="14">
    <location>
        <position position="1116"/>
    </location>
    <ligand>
        <name>[4Fe-4S] cluster</name>
        <dbReference type="ChEBI" id="CHEBI:49883"/>
    </ligand>
</feature>
<dbReference type="EMBL" id="CP003065">
    <property type="protein sequence ID" value="AEV69881.1"/>
    <property type="molecule type" value="Genomic_DNA"/>
</dbReference>
<dbReference type="GO" id="GO:0000724">
    <property type="term" value="P:double-strand break repair via homologous recombination"/>
    <property type="evidence" value="ECO:0007669"/>
    <property type="project" value="UniProtKB-UniRule"/>
</dbReference>
<dbReference type="InterPro" id="IPR038726">
    <property type="entry name" value="PDDEXK_AddAB-type"/>
</dbReference>
<evidence type="ECO:0000256" key="10">
    <source>
        <dbReference type="ARBA" id="ARBA00023004"/>
    </source>
</evidence>
<keyword evidence="10 14" id="KW-0408">Iron</keyword>
<keyword evidence="6 14" id="KW-0378">Hydrolase</keyword>
<feature type="binding site" evidence="14">
    <location>
        <position position="1110"/>
    </location>
    <ligand>
        <name>[4Fe-4S] cluster</name>
        <dbReference type="ChEBI" id="CHEBI:49883"/>
    </ligand>
</feature>
<dbReference type="eggNOG" id="COG3857">
    <property type="taxonomic scope" value="Bacteria"/>
</dbReference>
<evidence type="ECO:0000256" key="8">
    <source>
        <dbReference type="ARBA" id="ARBA00022839"/>
    </source>
</evidence>
<keyword evidence="13 14" id="KW-0234">DNA repair</keyword>
<gene>
    <name evidence="14" type="primary">addB</name>
    <name evidence="16" type="ordered locus">Clocl_3383</name>
</gene>
<dbReference type="PROSITE" id="PS51217">
    <property type="entry name" value="UVRD_HELICASE_CTER"/>
    <property type="match status" value="1"/>
</dbReference>
<keyword evidence="8 14" id="KW-0269">Exonuclease</keyword>
<dbReference type="Gene3D" id="3.90.320.10">
    <property type="match status" value="1"/>
</dbReference>
<dbReference type="InterPro" id="IPR011335">
    <property type="entry name" value="Restrct_endonuc-II-like"/>
</dbReference>
<reference evidence="16 17" key="2">
    <citation type="journal article" date="2012" name="Stand. Genomic Sci.">
        <title>Complete Genome Sequence of Clostridium clariflavum DSM 19732.</title>
        <authorList>
            <person name="Izquierdo J.A."/>
            <person name="Goodwin L."/>
            <person name="Davenport K.W."/>
            <person name="Teshima H."/>
            <person name="Bruce D."/>
            <person name="Detter C."/>
            <person name="Tapia R."/>
            <person name="Han S."/>
            <person name="Land M."/>
            <person name="Hauser L."/>
            <person name="Jeffries C.D."/>
            <person name="Han J."/>
            <person name="Pitluck S."/>
            <person name="Nolan M."/>
            <person name="Chen A."/>
            <person name="Huntemann M."/>
            <person name="Mavromatis K."/>
            <person name="Mikhailova N."/>
            <person name="Liolios K."/>
            <person name="Woyke T."/>
            <person name="Lynd L.R."/>
        </authorList>
    </citation>
    <scope>NUCLEOTIDE SEQUENCE [LARGE SCALE GENOMIC DNA]</scope>
    <source>
        <strain evidence="17">DSM 19732 / NBRC 101661 / EBR45</strain>
    </source>
</reference>
<dbReference type="InterPro" id="IPR011604">
    <property type="entry name" value="PDDEXK-like_dom_sf"/>
</dbReference>
<organism evidence="16 17">
    <name type="scientific">Acetivibrio clariflavus (strain DSM 19732 / NBRC 101661 / EBR45)</name>
    <name type="common">Clostridium clariflavum</name>
    <dbReference type="NCBI Taxonomy" id="720554"/>
    <lineage>
        <taxon>Bacteria</taxon>
        <taxon>Bacillati</taxon>
        <taxon>Bacillota</taxon>
        <taxon>Clostridia</taxon>
        <taxon>Eubacteriales</taxon>
        <taxon>Oscillospiraceae</taxon>
        <taxon>Acetivibrio</taxon>
    </lineage>
</organism>
<evidence type="ECO:0000256" key="12">
    <source>
        <dbReference type="ARBA" id="ARBA00023125"/>
    </source>
</evidence>
<dbReference type="InterPro" id="IPR049035">
    <property type="entry name" value="ADDB_N"/>
</dbReference>
<keyword evidence="11 14" id="KW-0411">Iron-sulfur</keyword>
<dbReference type="InterPro" id="IPR014017">
    <property type="entry name" value="DNA_helicase_UvrD-like_C"/>
</dbReference>
<keyword evidence="3 14" id="KW-0479">Metal-binding</keyword>
<comment type="cofactor">
    <cofactor evidence="14">
        <name>Mg(2+)</name>
        <dbReference type="ChEBI" id="CHEBI:18420"/>
    </cofactor>
</comment>
<evidence type="ECO:0000256" key="5">
    <source>
        <dbReference type="ARBA" id="ARBA00022763"/>
    </source>
</evidence>
<evidence type="ECO:0000313" key="16">
    <source>
        <dbReference type="EMBL" id="AEV69881.1"/>
    </source>
</evidence>
<comment type="function">
    <text evidence="14">The heterodimer acts as both an ATP-dependent DNA helicase and an ATP-dependent, dual-direction single-stranded exonuclease. Recognizes the chi site generating a DNA molecule suitable for the initiation of homologous recombination. The AddB subunit has 5' -&gt; 3' nuclease activity but not helicase activity.</text>
</comment>
<dbReference type="NCBIfam" id="TIGR02773">
    <property type="entry name" value="addB_Gpos"/>
    <property type="match status" value="1"/>
</dbReference>
<dbReference type="KEGG" id="ccl:Clocl_3383"/>